<evidence type="ECO:0000313" key="2">
    <source>
        <dbReference type="EMBL" id="KWV49962.1"/>
    </source>
</evidence>
<protein>
    <submittedName>
        <fullName evidence="2">Uncharacterized protein</fullName>
    </submittedName>
</protein>
<accession>A0A109JJ38</accession>
<dbReference type="Proteomes" id="UP000057737">
    <property type="component" value="Unassembled WGS sequence"/>
</dbReference>
<keyword evidence="3" id="KW-1185">Reference proteome</keyword>
<dbReference type="RefSeq" id="WP_066512337.1">
    <property type="nucleotide sequence ID" value="NZ_LNCU01000098.1"/>
</dbReference>
<evidence type="ECO:0000256" key="1">
    <source>
        <dbReference type="SAM" id="MobiDB-lite"/>
    </source>
</evidence>
<proteinExistence type="predicted"/>
<organism evidence="2 3">
    <name type="scientific">Bradyrhizobium macuxiense</name>
    <dbReference type="NCBI Taxonomy" id="1755647"/>
    <lineage>
        <taxon>Bacteria</taxon>
        <taxon>Pseudomonadati</taxon>
        <taxon>Pseudomonadota</taxon>
        <taxon>Alphaproteobacteria</taxon>
        <taxon>Hyphomicrobiales</taxon>
        <taxon>Nitrobacteraceae</taxon>
        <taxon>Bradyrhizobium</taxon>
    </lineage>
</organism>
<evidence type="ECO:0000313" key="3">
    <source>
        <dbReference type="Proteomes" id="UP000057737"/>
    </source>
</evidence>
<dbReference type="EMBL" id="LNCU01000098">
    <property type="protein sequence ID" value="KWV49962.1"/>
    <property type="molecule type" value="Genomic_DNA"/>
</dbReference>
<feature type="region of interest" description="Disordered" evidence="1">
    <location>
        <begin position="38"/>
        <end position="65"/>
    </location>
</feature>
<dbReference type="AlphaFoldDB" id="A0A109JJ38"/>
<comment type="caution">
    <text evidence="2">The sequence shown here is derived from an EMBL/GenBank/DDBJ whole genome shotgun (WGS) entry which is preliminary data.</text>
</comment>
<sequence>MVYIISKRDGPHREQVAAKDFIQKNRSKIDAVANHLTGGRWQQLRNPTPPQQPQPSGKLWSTPSAAPKEAEPYVRISLNGRVVIADLASGRQLHFIGELKGKGQSRCLALATRSNGIFEPMDEDMYKALVDLEGASVCDEADEERLERIIAGRLGLNAIAKSVE</sequence>
<reference evidence="2 3" key="1">
    <citation type="submission" date="2015-11" db="EMBL/GenBank/DDBJ databases">
        <title>Draft Genome Sequence of the Strain BR 10303 (Bradyrhizobium sp.) isolated from nodules of Centrolobium paraense.</title>
        <authorList>
            <person name="Zelli J.E."/>
            <person name="Simoes-Araujo J.L."/>
            <person name="Barauna A.C."/>
            <person name="Silva K."/>
        </authorList>
    </citation>
    <scope>NUCLEOTIDE SEQUENCE [LARGE SCALE GENOMIC DNA]</scope>
    <source>
        <strain evidence="2 3">BR 10303</strain>
    </source>
</reference>
<dbReference type="OrthoDB" id="8226460at2"/>
<gene>
    <name evidence="2" type="ORF">AS156_15725</name>
</gene>
<name>A0A109JJ38_9BRAD</name>